<reference evidence="6 7" key="1">
    <citation type="submission" date="2018-03" db="EMBL/GenBank/DDBJ databases">
        <title>Cross-interface Injection: A General Nanoliter Liquid Handling Method Applied to Single Cells Genome Amplification Automated Nanoliter Liquid Handling Applied to Single Cell Multiple Displacement Amplification.</title>
        <authorList>
            <person name="Yun J."/>
            <person name="Xu P."/>
            <person name="Xu J."/>
            <person name="Dai X."/>
            <person name="Wang Y."/>
            <person name="Zheng X."/>
            <person name="Cao C."/>
            <person name="Yi Q."/>
            <person name="Zhu Y."/>
            <person name="Wang L."/>
            <person name="Dong Z."/>
            <person name="Huang Y."/>
            <person name="Huang L."/>
            <person name="Du W."/>
        </authorList>
    </citation>
    <scope>NUCLEOTIDE SEQUENCE [LARGE SCALE GENOMIC DNA]</scope>
    <source>
        <strain evidence="6 7">A12-4</strain>
        <strain evidence="5">Z-D3-2</strain>
    </source>
</reference>
<evidence type="ECO:0000313" key="6">
    <source>
        <dbReference type="EMBL" id="PTB90417.1"/>
    </source>
</evidence>
<dbReference type="InterPro" id="IPR011042">
    <property type="entry name" value="6-blade_b-propeller_TolB-like"/>
</dbReference>
<gene>
    <name evidence="6" type="ORF">C9927_00180</name>
    <name evidence="5" type="ORF">C9940_04820</name>
</gene>
<dbReference type="EMBL" id="PYVN01000076">
    <property type="protein sequence ID" value="PTB85815.1"/>
    <property type="molecule type" value="Genomic_DNA"/>
</dbReference>
<dbReference type="InterPro" id="IPR018119">
    <property type="entry name" value="Strictosidine_synth_cons-reg"/>
</dbReference>
<evidence type="ECO:0000313" key="7">
    <source>
        <dbReference type="Proteomes" id="UP000242087"/>
    </source>
</evidence>
<dbReference type="GO" id="GO:0016787">
    <property type="term" value="F:hydrolase activity"/>
    <property type="evidence" value="ECO:0007669"/>
    <property type="project" value="TreeGrafter"/>
</dbReference>
<keyword evidence="2" id="KW-0597">Phosphoprotein</keyword>
<protein>
    <submittedName>
        <fullName evidence="6">Strictosidine synthase</fullName>
    </submittedName>
</protein>
<dbReference type="Gene3D" id="2.120.10.30">
    <property type="entry name" value="TolB, C-terminal domain"/>
    <property type="match status" value="1"/>
</dbReference>
<dbReference type="EMBL" id="PYVF01000002">
    <property type="protein sequence ID" value="PTB90417.1"/>
    <property type="molecule type" value="Genomic_DNA"/>
</dbReference>
<accession>A0A2T4D9I9</accession>
<dbReference type="Pfam" id="PF03088">
    <property type="entry name" value="Str_synth"/>
    <property type="match status" value="1"/>
</dbReference>
<evidence type="ECO:0000313" key="5">
    <source>
        <dbReference type="EMBL" id="PTB85815.1"/>
    </source>
</evidence>
<dbReference type="Proteomes" id="UP000242087">
    <property type="component" value="Unassembled WGS sequence"/>
</dbReference>
<feature type="domain" description="Strictosidine synthase conserved region" evidence="4">
    <location>
        <begin position="145"/>
        <end position="239"/>
    </location>
</feature>
<comment type="caution">
    <text evidence="6">The sequence shown here is derived from an EMBL/GenBank/DDBJ whole genome shotgun (WGS) entry which is preliminary data.</text>
</comment>
<dbReference type="Pfam" id="PF20067">
    <property type="entry name" value="SSL_N"/>
    <property type="match status" value="1"/>
</dbReference>
<name>A0A2T4D9I9_9GAMM</name>
<evidence type="ECO:0000256" key="3">
    <source>
        <dbReference type="ARBA" id="ARBA00023180"/>
    </source>
</evidence>
<organism evidence="6 7">
    <name type="scientific">Pseudidiomarina aestuarii</name>
    <dbReference type="NCBI Taxonomy" id="624146"/>
    <lineage>
        <taxon>Bacteria</taxon>
        <taxon>Pseudomonadati</taxon>
        <taxon>Pseudomonadota</taxon>
        <taxon>Gammaproteobacteria</taxon>
        <taxon>Alteromonadales</taxon>
        <taxon>Idiomarinaceae</taxon>
        <taxon>Pseudidiomarina</taxon>
    </lineage>
</organism>
<keyword evidence="3" id="KW-0325">Glycoprotein</keyword>
<dbReference type="PANTHER" id="PTHR10426">
    <property type="entry name" value="STRICTOSIDINE SYNTHASE-RELATED"/>
    <property type="match status" value="1"/>
</dbReference>
<comment type="similarity">
    <text evidence="1">Belongs to the strictosidine synthase family.</text>
</comment>
<sequence length="365" mass="40169">MWKWTLGIIILVIVYLLTWPVAIEPQAWSAPQNKGYTGVFEQNSKLASVEVESLGVDSGPEDLAQDAQGNLYIAVKSGAILRRALNASEWEVFAQTNGRPLGIEFDRNQRLLVADAYRGLLRITNDGVVETLTNEAEGIPIRYADDVDLDAEGMIYFSDASTKFGAEAFGGTYEASLLDIMEHGGNGRLLRYNPATNNTRVLLEGLQFANGVAVSHDSNYLLLVETGRYRVLKYWLKGPQQGTMEIILDNLPGFPDNVNRGNDGRYWVGLVSPRNNFLDNMAAYPGVRKIAQRLPAFLRPKATDYAHVIAIDGDGQVLENLQDPATDYPQTTGAIEVGDYLYLTSLTAPALARWRIVGALEPASN</sequence>
<dbReference type="AlphaFoldDB" id="A0A2T4D9I9"/>
<dbReference type="PANTHER" id="PTHR10426:SF88">
    <property type="entry name" value="ADIPOCYTE PLASMA MEMBRANE-ASSOCIATED PROTEIN HEMOMUCIN-RELATED"/>
    <property type="match status" value="1"/>
</dbReference>
<evidence type="ECO:0000259" key="4">
    <source>
        <dbReference type="Pfam" id="PF03088"/>
    </source>
</evidence>
<evidence type="ECO:0000256" key="2">
    <source>
        <dbReference type="ARBA" id="ARBA00022553"/>
    </source>
</evidence>
<evidence type="ECO:0000256" key="1">
    <source>
        <dbReference type="ARBA" id="ARBA00009191"/>
    </source>
</evidence>
<proteinExistence type="inferred from homology"/>
<dbReference type="SUPFAM" id="SSF63829">
    <property type="entry name" value="Calcium-dependent phosphotriesterase"/>
    <property type="match status" value="1"/>
</dbReference>